<dbReference type="InterPro" id="IPR020189">
    <property type="entry name" value="IF5A_C"/>
</dbReference>
<dbReference type="GO" id="GO:0045905">
    <property type="term" value="P:positive regulation of translational termination"/>
    <property type="evidence" value="ECO:0007669"/>
    <property type="project" value="InterPro"/>
</dbReference>
<comment type="caution">
    <text evidence="3">The sequence shown here is derived from an EMBL/GenBank/DDBJ whole genome shotgun (WGS) entry which is preliminary data.</text>
</comment>
<accession>A0AAD8MLA9</accession>
<sequence>MPDGGHAFEPSSKTDAKASMYTVHQVEDVEDYVCVRNNIPCKIKLIMTVKNPKNKDGPRKRLFVAIDVFTGKVFKATFSLTGTCVVPRVTYTDYQLVDIFEDDSYVTLLDDKGNLELNVKLPTKEALRSLIKVGFAEGKDVFVSVVSAMGRAEIIASYVRDYVQDPK</sequence>
<dbReference type="InterPro" id="IPR001884">
    <property type="entry name" value="IF5A-like"/>
</dbReference>
<organism evidence="3 4">
    <name type="scientific">Heracleum sosnowskyi</name>
    <dbReference type="NCBI Taxonomy" id="360622"/>
    <lineage>
        <taxon>Eukaryota</taxon>
        <taxon>Viridiplantae</taxon>
        <taxon>Streptophyta</taxon>
        <taxon>Embryophyta</taxon>
        <taxon>Tracheophyta</taxon>
        <taxon>Spermatophyta</taxon>
        <taxon>Magnoliopsida</taxon>
        <taxon>eudicotyledons</taxon>
        <taxon>Gunneridae</taxon>
        <taxon>Pentapetalae</taxon>
        <taxon>asterids</taxon>
        <taxon>campanulids</taxon>
        <taxon>Apiales</taxon>
        <taxon>Apiaceae</taxon>
        <taxon>Apioideae</taxon>
        <taxon>apioid superclade</taxon>
        <taxon>Tordylieae</taxon>
        <taxon>Tordyliinae</taxon>
        <taxon>Heracleum</taxon>
    </lineage>
</organism>
<dbReference type="GO" id="GO:0003723">
    <property type="term" value="F:RNA binding"/>
    <property type="evidence" value="ECO:0007669"/>
    <property type="project" value="InterPro"/>
</dbReference>
<evidence type="ECO:0000259" key="2">
    <source>
        <dbReference type="SMART" id="SM01376"/>
    </source>
</evidence>
<dbReference type="PANTHER" id="PTHR11673">
    <property type="entry name" value="TRANSLATION INITIATION FACTOR 5A FAMILY MEMBER"/>
    <property type="match status" value="1"/>
</dbReference>
<dbReference type="Pfam" id="PF01287">
    <property type="entry name" value="eIF-5a"/>
    <property type="match status" value="1"/>
</dbReference>
<evidence type="ECO:0000313" key="3">
    <source>
        <dbReference type="EMBL" id="KAK1376684.1"/>
    </source>
</evidence>
<dbReference type="SUPFAM" id="SSF50249">
    <property type="entry name" value="Nucleic acid-binding proteins"/>
    <property type="match status" value="1"/>
</dbReference>
<dbReference type="InterPro" id="IPR008991">
    <property type="entry name" value="Translation_prot_SH3-like_sf"/>
</dbReference>
<comment type="function">
    <text evidence="1">Translation factor that promotes translation elongation and termination, particularly upon ribosome stalling at specific amino acid sequence contexts. Binds between the exit (E) and peptidyl (P) site of the ribosome and promotes rescue of stalled ribosome: specifically required for efficient translation of polyproline-containing peptides as well as other motifs that stall the ribosome. Acts as a ribosome quality control (RQC) cofactor by joining the RQC complex to facilitate peptidyl transfer during CAT tailing step.</text>
</comment>
<evidence type="ECO:0000313" key="4">
    <source>
        <dbReference type="Proteomes" id="UP001237642"/>
    </source>
</evidence>
<dbReference type="Gene3D" id="2.40.50.140">
    <property type="entry name" value="Nucleic acid-binding proteins"/>
    <property type="match status" value="1"/>
</dbReference>
<protein>
    <submittedName>
        <fullName evidence="3">EIF-5a domain-containing protein</fullName>
    </submittedName>
</protein>
<feature type="domain" description="Translation initiation factor 5A C-terminal" evidence="2">
    <location>
        <begin position="88"/>
        <end position="158"/>
    </location>
</feature>
<name>A0AAD8MLA9_9APIA</name>
<reference evidence="3" key="2">
    <citation type="submission" date="2023-05" db="EMBL/GenBank/DDBJ databases">
        <authorList>
            <person name="Schelkunov M.I."/>
        </authorList>
    </citation>
    <scope>NUCLEOTIDE SEQUENCE</scope>
    <source>
        <strain evidence="3">Hsosn_3</strain>
        <tissue evidence="3">Leaf</tissue>
    </source>
</reference>
<dbReference type="SUPFAM" id="SSF50104">
    <property type="entry name" value="Translation proteins SH3-like domain"/>
    <property type="match status" value="1"/>
</dbReference>
<dbReference type="GO" id="GO:0045901">
    <property type="term" value="P:positive regulation of translational elongation"/>
    <property type="evidence" value="ECO:0007669"/>
    <property type="project" value="InterPro"/>
</dbReference>
<dbReference type="GO" id="GO:0043022">
    <property type="term" value="F:ribosome binding"/>
    <property type="evidence" value="ECO:0007669"/>
    <property type="project" value="InterPro"/>
</dbReference>
<dbReference type="SMART" id="SM01376">
    <property type="entry name" value="eIF-5a"/>
    <property type="match status" value="1"/>
</dbReference>
<gene>
    <name evidence="3" type="ORF">POM88_032877</name>
</gene>
<dbReference type="InterPro" id="IPR014722">
    <property type="entry name" value="Rib_uL2_dom2"/>
</dbReference>
<dbReference type="InterPro" id="IPR012340">
    <property type="entry name" value="NA-bd_OB-fold"/>
</dbReference>
<evidence type="ECO:0000256" key="1">
    <source>
        <dbReference type="ARBA" id="ARBA00045610"/>
    </source>
</evidence>
<dbReference type="EMBL" id="JAUIZM010000007">
    <property type="protein sequence ID" value="KAK1376684.1"/>
    <property type="molecule type" value="Genomic_DNA"/>
</dbReference>
<dbReference type="GO" id="GO:0003746">
    <property type="term" value="F:translation elongation factor activity"/>
    <property type="evidence" value="ECO:0007669"/>
    <property type="project" value="InterPro"/>
</dbReference>
<reference evidence="3" key="1">
    <citation type="submission" date="2023-02" db="EMBL/GenBank/DDBJ databases">
        <title>Genome of toxic invasive species Heracleum sosnowskyi carries increased number of genes despite the absence of recent whole-genome duplications.</title>
        <authorList>
            <person name="Schelkunov M."/>
            <person name="Shtratnikova V."/>
            <person name="Makarenko M."/>
            <person name="Klepikova A."/>
            <person name="Omelchenko D."/>
            <person name="Novikova G."/>
            <person name="Obukhova E."/>
            <person name="Bogdanov V."/>
            <person name="Penin A."/>
            <person name="Logacheva M."/>
        </authorList>
    </citation>
    <scope>NUCLEOTIDE SEQUENCE</scope>
    <source>
        <strain evidence="3">Hsosn_3</strain>
        <tissue evidence="3">Leaf</tissue>
    </source>
</reference>
<dbReference type="AlphaFoldDB" id="A0AAD8MLA9"/>
<dbReference type="Gene3D" id="2.30.30.30">
    <property type="match status" value="1"/>
</dbReference>
<keyword evidence="4" id="KW-1185">Reference proteome</keyword>
<proteinExistence type="predicted"/>
<dbReference type="Proteomes" id="UP001237642">
    <property type="component" value="Unassembled WGS sequence"/>
</dbReference>